<proteinExistence type="inferred from homology"/>
<gene>
    <name evidence="7" type="ORF">OBRU01_06535</name>
</gene>
<dbReference type="GO" id="GO:0000028">
    <property type="term" value="P:ribosomal small subunit assembly"/>
    <property type="evidence" value="ECO:0007669"/>
    <property type="project" value="TreeGrafter"/>
</dbReference>
<evidence type="ECO:0000256" key="5">
    <source>
        <dbReference type="ARBA" id="ARBA00030975"/>
    </source>
</evidence>
<dbReference type="PANTHER" id="PTHR42698">
    <property type="entry name" value="GTPASE ERA"/>
    <property type="match status" value="1"/>
</dbReference>
<evidence type="ECO:0000256" key="1">
    <source>
        <dbReference type="ARBA" id="ARBA00007921"/>
    </source>
</evidence>
<dbReference type="InterPro" id="IPR005662">
    <property type="entry name" value="GTPase_Era-like"/>
</dbReference>
<dbReference type="InterPro" id="IPR015946">
    <property type="entry name" value="KH_dom-like_a/b"/>
</dbReference>
<evidence type="ECO:0000256" key="3">
    <source>
        <dbReference type="ARBA" id="ARBA00022741"/>
    </source>
</evidence>
<dbReference type="FunFam" id="3.40.50.300:FF:002220">
    <property type="entry name" value="GTPase Era, mitochondrial"/>
    <property type="match status" value="1"/>
</dbReference>
<dbReference type="InterPro" id="IPR006073">
    <property type="entry name" value="GTP-bd"/>
</dbReference>
<dbReference type="NCBIfam" id="TIGR00231">
    <property type="entry name" value="small_GTP"/>
    <property type="match status" value="1"/>
</dbReference>
<dbReference type="AlphaFoldDB" id="A0A0L7LKY2"/>
<dbReference type="GO" id="GO:0005525">
    <property type="term" value="F:GTP binding"/>
    <property type="evidence" value="ECO:0007669"/>
    <property type="project" value="UniProtKB-KW"/>
</dbReference>
<keyword evidence="4" id="KW-0342">GTP-binding</keyword>
<name>A0A0L7LKY2_OPEBR</name>
<dbReference type="EMBL" id="JTDY01000747">
    <property type="protein sequence ID" value="KOB76024.1"/>
    <property type="molecule type" value="Genomic_DNA"/>
</dbReference>
<protein>
    <recommendedName>
        <fullName evidence="2">GTPase Era, mitochondrial</fullName>
    </recommendedName>
    <alternativeName>
        <fullName evidence="5">ERA-like protein 1</fullName>
    </alternativeName>
</protein>
<dbReference type="PRINTS" id="PR00326">
    <property type="entry name" value="GTP1OBG"/>
</dbReference>
<sequence>MSTLMLSVIRFTYSKTRFLKASFYSSQPEHANVKKNMVKVVNVAIVGAPNSGKSTLINKIVERKICAASNKVHTTTKMIRAMCYSDETQIIFLDTPGVVTGVEQKKYNLPDSMLGACQKGLRCADVIGVVHDVSNRHTKDTLHQDVTNMLKLFEDTPSFLIINKNLCNGHIAGNPMPGVDRKNNFNRGYSKFSDVFLVSALNGDGVQDIKPETLITEAVRAKFLDFLHQEIPYNLKIDLEYFEDIVAENKIVCSVSVEAPSERIVKLIAGAGGGRLQQIKSSVRTDLVQVFSKIVVLDLELKAKHKASSS</sequence>
<dbReference type="Proteomes" id="UP000037510">
    <property type="component" value="Unassembled WGS sequence"/>
</dbReference>
<organism evidence="7 8">
    <name type="scientific">Operophtera brumata</name>
    <name type="common">Winter moth</name>
    <name type="synonym">Phalaena brumata</name>
    <dbReference type="NCBI Taxonomy" id="104452"/>
    <lineage>
        <taxon>Eukaryota</taxon>
        <taxon>Metazoa</taxon>
        <taxon>Ecdysozoa</taxon>
        <taxon>Arthropoda</taxon>
        <taxon>Hexapoda</taxon>
        <taxon>Insecta</taxon>
        <taxon>Pterygota</taxon>
        <taxon>Neoptera</taxon>
        <taxon>Endopterygota</taxon>
        <taxon>Lepidoptera</taxon>
        <taxon>Glossata</taxon>
        <taxon>Ditrysia</taxon>
        <taxon>Geometroidea</taxon>
        <taxon>Geometridae</taxon>
        <taxon>Larentiinae</taxon>
        <taxon>Operophtera</taxon>
    </lineage>
</organism>
<dbReference type="SUPFAM" id="SSF54814">
    <property type="entry name" value="Prokaryotic type KH domain (KH-domain type II)"/>
    <property type="match status" value="1"/>
</dbReference>
<dbReference type="GO" id="GO:0043024">
    <property type="term" value="F:ribosomal small subunit binding"/>
    <property type="evidence" value="ECO:0007669"/>
    <property type="project" value="TreeGrafter"/>
</dbReference>
<reference evidence="7 8" key="1">
    <citation type="journal article" date="2015" name="Genome Biol. Evol.">
        <title>The genome of winter moth (Operophtera brumata) provides a genomic perspective on sexual dimorphism and phenology.</title>
        <authorList>
            <person name="Derks M.F."/>
            <person name="Smit S."/>
            <person name="Salis L."/>
            <person name="Schijlen E."/>
            <person name="Bossers A."/>
            <person name="Mateman C."/>
            <person name="Pijl A.S."/>
            <person name="de Ridder D."/>
            <person name="Groenen M.A."/>
            <person name="Visser M.E."/>
            <person name="Megens H.J."/>
        </authorList>
    </citation>
    <scope>NUCLEOTIDE SEQUENCE [LARGE SCALE GENOMIC DNA]</scope>
    <source>
        <strain evidence="7">WM2013NL</strain>
        <tissue evidence="7">Head and thorax</tissue>
    </source>
</reference>
<keyword evidence="3" id="KW-0547">Nucleotide-binding</keyword>
<feature type="domain" description="G" evidence="6">
    <location>
        <begin position="42"/>
        <end position="164"/>
    </location>
</feature>
<evidence type="ECO:0000256" key="2">
    <source>
        <dbReference type="ARBA" id="ARBA00019149"/>
    </source>
</evidence>
<dbReference type="GO" id="GO:0019843">
    <property type="term" value="F:rRNA binding"/>
    <property type="evidence" value="ECO:0007669"/>
    <property type="project" value="TreeGrafter"/>
</dbReference>
<dbReference type="STRING" id="104452.A0A0L7LKY2"/>
<dbReference type="Pfam" id="PF01926">
    <property type="entry name" value="MMR_HSR1"/>
    <property type="match status" value="1"/>
</dbReference>
<dbReference type="InterPro" id="IPR027417">
    <property type="entry name" value="P-loop_NTPase"/>
</dbReference>
<keyword evidence="8" id="KW-1185">Reference proteome</keyword>
<accession>A0A0L7LKY2</accession>
<dbReference type="InterPro" id="IPR005225">
    <property type="entry name" value="Small_GTP-bd"/>
</dbReference>
<dbReference type="Gene3D" id="3.40.50.300">
    <property type="entry name" value="P-loop containing nucleotide triphosphate hydrolases"/>
    <property type="match status" value="1"/>
</dbReference>
<dbReference type="GO" id="GO:0005759">
    <property type="term" value="C:mitochondrial matrix"/>
    <property type="evidence" value="ECO:0007669"/>
    <property type="project" value="TreeGrafter"/>
</dbReference>
<dbReference type="InterPro" id="IPR009019">
    <property type="entry name" value="KH_sf_prok-type"/>
</dbReference>
<evidence type="ECO:0000256" key="4">
    <source>
        <dbReference type="ARBA" id="ARBA00023134"/>
    </source>
</evidence>
<evidence type="ECO:0000259" key="6">
    <source>
        <dbReference type="Pfam" id="PF01926"/>
    </source>
</evidence>
<comment type="caution">
    <text evidence="7">The sequence shown here is derived from an EMBL/GenBank/DDBJ whole genome shotgun (WGS) entry which is preliminary data.</text>
</comment>
<dbReference type="PANTHER" id="PTHR42698:SF1">
    <property type="entry name" value="GTPASE ERA, MITOCHONDRIAL"/>
    <property type="match status" value="1"/>
</dbReference>
<dbReference type="Gene3D" id="3.30.300.20">
    <property type="match status" value="1"/>
</dbReference>
<comment type="similarity">
    <text evidence="1">Belongs to the TRAFAC class TrmE-Era-EngA-EngB-Septin-like GTPase superfamily. Era GTPase family.</text>
</comment>
<evidence type="ECO:0000313" key="8">
    <source>
        <dbReference type="Proteomes" id="UP000037510"/>
    </source>
</evidence>
<evidence type="ECO:0000313" key="7">
    <source>
        <dbReference type="EMBL" id="KOB76024.1"/>
    </source>
</evidence>
<dbReference type="SUPFAM" id="SSF52540">
    <property type="entry name" value="P-loop containing nucleoside triphosphate hydrolases"/>
    <property type="match status" value="1"/>
</dbReference>